<evidence type="ECO:0000313" key="2">
    <source>
        <dbReference type="EMBL" id="SHI94717.1"/>
    </source>
</evidence>
<dbReference type="GO" id="GO:0006779">
    <property type="term" value="P:porphyrin-containing compound biosynthetic process"/>
    <property type="evidence" value="ECO:0007669"/>
    <property type="project" value="InterPro"/>
</dbReference>
<dbReference type="SUPFAM" id="SSF51726">
    <property type="entry name" value="UROD/MetE-like"/>
    <property type="match status" value="1"/>
</dbReference>
<dbReference type="EMBL" id="FQXJ01000030">
    <property type="protein sequence ID" value="SHI94717.1"/>
    <property type="molecule type" value="Genomic_DNA"/>
</dbReference>
<dbReference type="GO" id="GO:0032259">
    <property type="term" value="P:methylation"/>
    <property type="evidence" value="ECO:0007669"/>
    <property type="project" value="UniProtKB-KW"/>
</dbReference>
<dbReference type="PANTHER" id="PTHR47099">
    <property type="entry name" value="METHYLCOBAMIDE:COM METHYLTRANSFERASE MTBA"/>
    <property type="match status" value="1"/>
</dbReference>
<evidence type="ECO:0000259" key="1">
    <source>
        <dbReference type="Pfam" id="PF01208"/>
    </source>
</evidence>
<dbReference type="RefSeq" id="WP_073032967.1">
    <property type="nucleotide sequence ID" value="NZ_FQXJ01000030.1"/>
</dbReference>
<feature type="domain" description="Uroporphyrinogen decarboxylase (URO-D)" evidence="1">
    <location>
        <begin position="3"/>
        <end position="337"/>
    </location>
</feature>
<gene>
    <name evidence="2" type="ORF">SAMN02746098_04903</name>
</gene>
<dbReference type="PANTHER" id="PTHR47099:SF1">
    <property type="entry name" value="METHYLCOBAMIDE:COM METHYLTRANSFERASE MTBA"/>
    <property type="match status" value="1"/>
</dbReference>
<dbReference type="InterPro" id="IPR038071">
    <property type="entry name" value="UROD/MetE-like_sf"/>
</dbReference>
<organism evidence="2 3">
    <name type="scientific">Desulfosporosinus lacus DSM 15449</name>
    <dbReference type="NCBI Taxonomy" id="1121420"/>
    <lineage>
        <taxon>Bacteria</taxon>
        <taxon>Bacillati</taxon>
        <taxon>Bacillota</taxon>
        <taxon>Clostridia</taxon>
        <taxon>Eubacteriales</taxon>
        <taxon>Desulfitobacteriaceae</taxon>
        <taxon>Desulfosporosinus</taxon>
    </lineage>
</organism>
<dbReference type="InterPro" id="IPR000257">
    <property type="entry name" value="Uroporphyrinogen_deCOase"/>
</dbReference>
<dbReference type="Proteomes" id="UP000183954">
    <property type="component" value="Unassembled WGS sequence"/>
</dbReference>
<reference evidence="3" key="1">
    <citation type="submission" date="2016-11" db="EMBL/GenBank/DDBJ databases">
        <authorList>
            <person name="Varghese N."/>
            <person name="Submissions S."/>
        </authorList>
    </citation>
    <scope>NUCLEOTIDE SEQUENCE [LARGE SCALE GENOMIC DNA]</scope>
    <source>
        <strain evidence="3">DSM 15449</strain>
    </source>
</reference>
<dbReference type="GO" id="GO:0008168">
    <property type="term" value="F:methyltransferase activity"/>
    <property type="evidence" value="ECO:0007669"/>
    <property type="project" value="UniProtKB-KW"/>
</dbReference>
<dbReference type="OrthoDB" id="8452307at2"/>
<dbReference type="AlphaFoldDB" id="A0A1M6FAM3"/>
<name>A0A1M6FAM3_9FIRM</name>
<dbReference type="GO" id="GO:0004853">
    <property type="term" value="F:uroporphyrinogen decarboxylase activity"/>
    <property type="evidence" value="ECO:0007669"/>
    <property type="project" value="InterPro"/>
</dbReference>
<keyword evidence="2" id="KW-0808">Transferase</keyword>
<keyword evidence="3" id="KW-1185">Reference proteome</keyword>
<dbReference type="NCBIfam" id="NF004889">
    <property type="entry name" value="PRK06252.1"/>
    <property type="match status" value="1"/>
</dbReference>
<sequence>MNSKERLLKALKGEDTDRSPCICPGGMMNMVVTALMEKANIHWPEAHTDPIKMAGLAKAVYDYGCFENYGVPFCMTIEAEQMGAVVDLGSTVYEPHVTGYVIDNLSEWGKLPRLDPYGKRAKIVLDAIKILKKDDNRVPIIGNLSGPVSVAASLIEPVDYYKGLRRHREDAHAFMSFVTEGLISFGKAQIEAGADVIAISDPSGTGEILGPRLFDEYVVTYVNQLIDGLHEINPELPIIVHICGQMHKVYQELNKIRADAHSFDSIVSIKESKKVMPGKIMIGNVSTYALEFADADRIRVLTQKVMDDGSDIIAPACGLGTKSSLENIQAMLQIVQQSSHEA</sequence>
<protein>
    <submittedName>
        <fullName evidence="2">[methyl-Co(III) methanol-specific corrinoid protein]:coenzyme M methyltransferase</fullName>
    </submittedName>
</protein>
<dbReference type="Gene3D" id="3.20.20.210">
    <property type="match status" value="1"/>
</dbReference>
<dbReference type="InterPro" id="IPR052024">
    <property type="entry name" value="Methanogen_methyltrans"/>
</dbReference>
<dbReference type="STRING" id="1121420.SAMN02746098_04903"/>
<accession>A0A1M6FAM3</accession>
<proteinExistence type="predicted"/>
<dbReference type="Pfam" id="PF01208">
    <property type="entry name" value="URO-D"/>
    <property type="match status" value="1"/>
</dbReference>
<evidence type="ECO:0000313" key="3">
    <source>
        <dbReference type="Proteomes" id="UP000183954"/>
    </source>
</evidence>
<keyword evidence="2" id="KW-0489">Methyltransferase</keyword>